<accession>A0A8T3VTU3</accession>
<name>A0A8T3VTU3_9EURY</name>
<evidence type="ECO:0000313" key="3">
    <source>
        <dbReference type="EMBL" id="MBE6511315.1"/>
    </source>
</evidence>
<dbReference type="PROSITE" id="PS50076">
    <property type="entry name" value="DNAJ_2"/>
    <property type="match status" value="1"/>
</dbReference>
<dbReference type="EMBL" id="SUTF01000012">
    <property type="protein sequence ID" value="MBE6511315.1"/>
    <property type="molecule type" value="Genomic_DNA"/>
</dbReference>
<feature type="domain" description="J" evidence="2">
    <location>
        <begin position="104"/>
        <end position="186"/>
    </location>
</feature>
<dbReference type="InterPro" id="IPR036869">
    <property type="entry name" value="J_dom_sf"/>
</dbReference>
<feature type="coiled-coil region" evidence="1">
    <location>
        <begin position="82"/>
        <end position="109"/>
    </location>
</feature>
<reference evidence="3" key="1">
    <citation type="submission" date="2019-04" db="EMBL/GenBank/DDBJ databases">
        <title>Evolution of Biomass-Degrading Anaerobic Consortia Revealed by Metagenomics.</title>
        <authorList>
            <person name="Peng X."/>
        </authorList>
    </citation>
    <scope>NUCLEOTIDE SEQUENCE</scope>
    <source>
        <strain evidence="3">SIG13</strain>
    </source>
</reference>
<comment type="caution">
    <text evidence="3">The sequence shown here is derived from an EMBL/GenBank/DDBJ whole genome shotgun (WGS) entry which is preliminary data.</text>
</comment>
<dbReference type="InterPro" id="IPR001623">
    <property type="entry name" value="DnaJ_domain"/>
</dbReference>
<feature type="coiled-coil region" evidence="1">
    <location>
        <begin position="175"/>
        <end position="248"/>
    </location>
</feature>
<protein>
    <recommendedName>
        <fullName evidence="2">J domain-containing protein</fullName>
    </recommendedName>
</protein>
<dbReference type="Proteomes" id="UP000713479">
    <property type="component" value="Unassembled WGS sequence"/>
</dbReference>
<dbReference type="AlphaFoldDB" id="A0A8T3VTU3"/>
<sequence>MSIIVHPEVQKLKDRLAELIYEHENLISHLCPLIERRYVLEFGIYEYELYLLEFDISKLKRKLQLMRMEINHENKIDLEKIDNILSEEFEEYEQQLKAQIEEINYLKSTEIKQLSDEDSRKLKKIYRILIKKLHPDLNPNQRFYEKNMFLRATKAFQNGDLSDLEALLALTDDGEIEEESEIDDLKRLIGDFEEKIEKIKQDYPYNKKELLVDDEKGRQYKNMLVELIHDRQDDIKKLEKEIDDLNVKYSKT</sequence>
<dbReference type="SUPFAM" id="SSF46565">
    <property type="entry name" value="Chaperone J-domain"/>
    <property type="match status" value="1"/>
</dbReference>
<evidence type="ECO:0000259" key="2">
    <source>
        <dbReference type="PROSITE" id="PS50076"/>
    </source>
</evidence>
<gene>
    <name evidence="3" type="ORF">E7Z74_08705</name>
</gene>
<proteinExistence type="predicted"/>
<organism evidence="3 4">
    <name type="scientific">Methanobrevibacter millerae</name>
    <dbReference type="NCBI Taxonomy" id="230361"/>
    <lineage>
        <taxon>Archaea</taxon>
        <taxon>Methanobacteriati</taxon>
        <taxon>Methanobacteriota</taxon>
        <taxon>Methanomada group</taxon>
        <taxon>Methanobacteria</taxon>
        <taxon>Methanobacteriales</taxon>
        <taxon>Methanobacteriaceae</taxon>
        <taxon>Methanobrevibacter</taxon>
    </lineage>
</organism>
<keyword evidence="1" id="KW-0175">Coiled coil</keyword>
<evidence type="ECO:0000256" key="1">
    <source>
        <dbReference type="SAM" id="Coils"/>
    </source>
</evidence>
<evidence type="ECO:0000313" key="4">
    <source>
        <dbReference type="Proteomes" id="UP000713479"/>
    </source>
</evidence>